<organism evidence="1 2">
    <name type="scientific">Melastoma candidum</name>
    <dbReference type="NCBI Taxonomy" id="119954"/>
    <lineage>
        <taxon>Eukaryota</taxon>
        <taxon>Viridiplantae</taxon>
        <taxon>Streptophyta</taxon>
        <taxon>Embryophyta</taxon>
        <taxon>Tracheophyta</taxon>
        <taxon>Spermatophyta</taxon>
        <taxon>Magnoliopsida</taxon>
        <taxon>eudicotyledons</taxon>
        <taxon>Gunneridae</taxon>
        <taxon>Pentapetalae</taxon>
        <taxon>rosids</taxon>
        <taxon>malvids</taxon>
        <taxon>Myrtales</taxon>
        <taxon>Melastomataceae</taxon>
        <taxon>Melastomatoideae</taxon>
        <taxon>Melastomateae</taxon>
        <taxon>Melastoma</taxon>
    </lineage>
</organism>
<name>A0ACB9MAP9_9MYRT</name>
<proteinExistence type="predicted"/>
<keyword evidence="2" id="KW-1185">Reference proteome</keyword>
<comment type="caution">
    <text evidence="1">The sequence shown here is derived from an EMBL/GenBank/DDBJ whole genome shotgun (WGS) entry which is preliminary data.</text>
</comment>
<accession>A0ACB9MAP9</accession>
<evidence type="ECO:0000313" key="1">
    <source>
        <dbReference type="EMBL" id="KAI4321063.1"/>
    </source>
</evidence>
<gene>
    <name evidence="1" type="ORF">MLD38_034484</name>
</gene>
<protein>
    <submittedName>
        <fullName evidence="1">Uncharacterized protein</fullName>
    </submittedName>
</protein>
<dbReference type="EMBL" id="CM042889">
    <property type="protein sequence ID" value="KAI4321063.1"/>
    <property type="molecule type" value="Genomic_DNA"/>
</dbReference>
<evidence type="ECO:0000313" key="2">
    <source>
        <dbReference type="Proteomes" id="UP001057402"/>
    </source>
</evidence>
<reference evidence="2" key="1">
    <citation type="journal article" date="2023" name="Front. Plant Sci.">
        <title>Chromosomal-level genome assembly of Melastoma candidum provides insights into trichome evolution.</title>
        <authorList>
            <person name="Zhong Y."/>
            <person name="Wu W."/>
            <person name="Sun C."/>
            <person name="Zou P."/>
            <person name="Liu Y."/>
            <person name="Dai S."/>
            <person name="Zhou R."/>
        </authorList>
    </citation>
    <scope>NUCLEOTIDE SEQUENCE [LARGE SCALE GENOMIC DNA]</scope>
</reference>
<sequence length="144" mass="16152">MASRSAFTLSQVAKHKSKNDCWLVIDGRVLNITKFLEEHPGGDVVLLEVAGKDASKEFHAVGHSKAAQNLLLKYQVGALEGNALQEIDDRKQAPETSFHQTRKEMRASVVKDDQTQKYAYFLELFIPLMVAGSYFCYRCTTVVN</sequence>
<dbReference type="Proteomes" id="UP001057402">
    <property type="component" value="Chromosome 10"/>
</dbReference>